<evidence type="ECO:0000256" key="1">
    <source>
        <dbReference type="SAM" id="SignalP"/>
    </source>
</evidence>
<comment type="caution">
    <text evidence="2">The sequence shown here is derived from an EMBL/GenBank/DDBJ whole genome shotgun (WGS) entry which is preliminary data.</text>
</comment>
<feature type="chain" id="PRO_5016346508" evidence="1">
    <location>
        <begin position="20"/>
        <end position="219"/>
    </location>
</feature>
<dbReference type="OrthoDB" id="940983at2"/>
<evidence type="ECO:0000313" key="3">
    <source>
        <dbReference type="Proteomes" id="UP000249016"/>
    </source>
</evidence>
<keyword evidence="1" id="KW-0732">Signal</keyword>
<gene>
    <name evidence="2" type="ORF">HMF3257_25360</name>
</gene>
<name>A0A327NPK4_9BACT</name>
<sequence length="219" mass="24851">MTIRYLFFCLLFLATTSFAQIANDNTLKAQIDGKEFTTQPRRIKIANFWWITANTVKPDKSLRIWLGRFDKSDVLESGTYLVVDADKPDTKENKKKYEDMGKYKGIAVIKYVEETREPRMEYHVGKSQNADETIQVKVGTDGFLEATFSGNLVGSYWKEKATATVFGGMGRLMNKMEDKAITKASGYDSDIDPEGNGYKKQEKVDQIVISNGIVRLKLN</sequence>
<organism evidence="2 3">
    <name type="scientific">Spirosoma telluris</name>
    <dbReference type="NCBI Taxonomy" id="2183553"/>
    <lineage>
        <taxon>Bacteria</taxon>
        <taxon>Pseudomonadati</taxon>
        <taxon>Bacteroidota</taxon>
        <taxon>Cytophagia</taxon>
        <taxon>Cytophagales</taxon>
        <taxon>Cytophagaceae</taxon>
        <taxon>Spirosoma</taxon>
    </lineage>
</organism>
<dbReference type="Proteomes" id="UP000249016">
    <property type="component" value="Unassembled WGS sequence"/>
</dbReference>
<feature type="signal peptide" evidence="1">
    <location>
        <begin position="1"/>
        <end position="19"/>
    </location>
</feature>
<evidence type="ECO:0000313" key="2">
    <source>
        <dbReference type="EMBL" id="RAI76665.1"/>
    </source>
</evidence>
<dbReference type="EMBL" id="QLII01000001">
    <property type="protein sequence ID" value="RAI76665.1"/>
    <property type="molecule type" value="Genomic_DNA"/>
</dbReference>
<proteinExistence type="predicted"/>
<dbReference type="RefSeq" id="WP_111346546.1">
    <property type="nucleotide sequence ID" value="NZ_QLII01000001.1"/>
</dbReference>
<accession>A0A327NPK4</accession>
<protein>
    <submittedName>
        <fullName evidence="2">Uncharacterized protein</fullName>
    </submittedName>
</protein>
<keyword evidence="3" id="KW-1185">Reference proteome</keyword>
<reference evidence="2 3" key="1">
    <citation type="submission" date="2018-06" db="EMBL/GenBank/DDBJ databases">
        <title>Spirosoma sp. HMF3257 Genome sequencing and assembly.</title>
        <authorList>
            <person name="Kang H."/>
            <person name="Cha I."/>
            <person name="Kim H."/>
            <person name="Kang J."/>
            <person name="Joh K."/>
        </authorList>
    </citation>
    <scope>NUCLEOTIDE SEQUENCE [LARGE SCALE GENOMIC DNA]</scope>
    <source>
        <strain evidence="2 3">HMF3257</strain>
    </source>
</reference>
<dbReference type="AlphaFoldDB" id="A0A327NPK4"/>